<dbReference type="InterPro" id="IPR036388">
    <property type="entry name" value="WH-like_DNA-bd_sf"/>
</dbReference>
<evidence type="ECO:0000259" key="5">
    <source>
        <dbReference type="PROSITE" id="PS50931"/>
    </source>
</evidence>
<evidence type="ECO:0000256" key="2">
    <source>
        <dbReference type="ARBA" id="ARBA00023015"/>
    </source>
</evidence>
<dbReference type="Proteomes" id="UP000236745">
    <property type="component" value="Unassembled WGS sequence"/>
</dbReference>
<dbReference type="InterPro" id="IPR058163">
    <property type="entry name" value="LysR-type_TF_proteobact-type"/>
</dbReference>
<dbReference type="SUPFAM" id="SSF53850">
    <property type="entry name" value="Periplasmic binding protein-like II"/>
    <property type="match status" value="1"/>
</dbReference>
<dbReference type="RefSeq" id="WP_104001674.1">
    <property type="nucleotide sequence ID" value="NZ_FNVQ01000001.1"/>
</dbReference>
<dbReference type="EMBL" id="FNVQ01000001">
    <property type="protein sequence ID" value="SEF85696.1"/>
    <property type="molecule type" value="Genomic_DNA"/>
</dbReference>
<dbReference type="Gene3D" id="3.40.190.290">
    <property type="match status" value="1"/>
</dbReference>
<sequence length="308" mass="34100">MKRDEVGDLLTFLAVVEERSFTRAAAKLGTSQSAVSHTMRRLEERLDIRLLTRTTRSVSPTEAGQKLAATLEPAFADIATQLDRLNDYRDKVTGTLRITATRTAAEFILLPVCTRLLREHPELNIEISVEARMVDLVAEGFDAGVRLGEHVEKDMVAVPIGPDLKMVVAGSPDYLARMGRPQTPHDLTDHNCINLRMPTSGGLYAWEFAEDGREFNVRVEGQFTSNVANLIIQSAINGGGLCCLPNDTMKEALSSGQLLPVLEEWCPYFPGFHLYYPSRRQHSAAFKLFLDALRESGVASGPLERGEE</sequence>
<organism evidence="6 7">
    <name type="scientific">Marinobacterium lutimaris</name>
    <dbReference type="NCBI Taxonomy" id="568106"/>
    <lineage>
        <taxon>Bacteria</taxon>
        <taxon>Pseudomonadati</taxon>
        <taxon>Pseudomonadota</taxon>
        <taxon>Gammaproteobacteria</taxon>
        <taxon>Oceanospirillales</taxon>
        <taxon>Oceanospirillaceae</taxon>
        <taxon>Marinobacterium</taxon>
    </lineage>
</organism>
<dbReference type="Pfam" id="PF03466">
    <property type="entry name" value="LysR_substrate"/>
    <property type="match status" value="1"/>
</dbReference>
<protein>
    <submittedName>
        <fullName evidence="6">Transcriptional regulator, LysR family</fullName>
    </submittedName>
</protein>
<dbReference type="GO" id="GO:0043565">
    <property type="term" value="F:sequence-specific DNA binding"/>
    <property type="evidence" value="ECO:0007669"/>
    <property type="project" value="TreeGrafter"/>
</dbReference>
<name>A0A1H5VF73_9GAMM</name>
<dbReference type="GO" id="GO:0003700">
    <property type="term" value="F:DNA-binding transcription factor activity"/>
    <property type="evidence" value="ECO:0007669"/>
    <property type="project" value="InterPro"/>
</dbReference>
<reference evidence="6 7" key="1">
    <citation type="submission" date="2016-10" db="EMBL/GenBank/DDBJ databases">
        <authorList>
            <person name="de Groot N.N."/>
        </authorList>
    </citation>
    <scope>NUCLEOTIDE SEQUENCE [LARGE SCALE GENOMIC DNA]</scope>
    <source>
        <strain evidence="6 7">DSM 22012</strain>
    </source>
</reference>
<evidence type="ECO:0000256" key="4">
    <source>
        <dbReference type="ARBA" id="ARBA00023163"/>
    </source>
</evidence>
<dbReference type="OrthoDB" id="9815676at2"/>
<keyword evidence="3" id="KW-0238">DNA-binding</keyword>
<dbReference type="AlphaFoldDB" id="A0A1H5VF73"/>
<evidence type="ECO:0000256" key="3">
    <source>
        <dbReference type="ARBA" id="ARBA00023125"/>
    </source>
</evidence>
<evidence type="ECO:0000313" key="7">
    <source>
        <dbReference type="Proteomes" id="UP000236745"/>
    </source>
</evidence>
<comment type="similarity">
    <text evidence="1">Belongs to the LysR transcriptional regulatory family.</text>
</comment>
<dbReference type="CDD" id="cd08474">
    <property type="entry name" value="PBP2_CrgA_like_5"/>
    <property type="match status" value="1"/>
</dbReference>
<dbReference type="PRINTS" id="PR00039">
    <property type="entry name" value="HTHLYSR"/>
</dbReference>
<keyword evidence="2" id="KW-0805">Transcription regulation</keyword>
<evidence type="ECO:0000313" key="6">
    <source>
        <dbReference type="EMBL" id="SEF85696.1"/>
    </source>
</evidence>
<dbReference type="PROSITE" id="PS50931">
    <property type="entry name" value="HTH_LYSR"/>
    <property type="match status" value="1"/>
</dbReference>
<dbReference type="PANTHER" id="PTHR30537">
    <property type="entry name" value="HTH-TYPE TRANSCRIPTIONAL REGULATOR"/>
    <property type="match status" value="1"/>
</dbReference>
<dbReference type="InterPro" id="IPR000847">
    <property type="entry name" value="LysR_HTH_N"/>
</dbReference>
<evidence type="ECO:0000256" key="1">
    <source>
        <dbReference type="ARBA" id="ARBA00009437"/>
    </source>
</evidence>
<keyword evidence="7" id="KW-1185">Reference proteome</keyword>
<dbReference type="FunFam" id="3.40.190.290:FF:000012">
    <property type="entry name" value="Transcriptional regulator, LysR family"/>
    <property type="match status" value="1"/>
</dbReference>
<feature type="domain" description="HTH lysR-type" evidence="5">
    <location>
        <begin position="4"/>
        <end position="61"/>
    </location>
</feature>
<dbReference type="GO" id="GO:0006351">
    <property type="term" value="P:DNA-templated transcription"/>
    <property type="evidence" value="ECO:0007669"/>
    <property type="project" value="TreeGrafter"/>
</dbReference>
<dbReference type="InterPro" id="IPR036390">
    <property type="entry name" value="WH_DNA-bd_sf"/>
</dbReference>
<dbReference type="PANTHER" id="PTHR30537:SF1">
    <property type="entry name" value="HTH-TYPE TRANSCRIPTIONAL REGULATOR PGRR"/>
    <property type="match status" value="1"/>
</dbReference>
<gene>
    <name evidence="6" type="ORF">SAMN05444390_101712</name>
</gene>
<dbReference type="InterPro" id="IPR005119">
    <property type="entry name" value="LysR_subst-bd"/>
</dbReference>
<dbReference type="FunFam" id="1.10.10.10:FF:000001">
    <property type="entry name" value="LysR family transcriptional regulator"/>
    <property type="match status" value="1"/>
</dbReference>
<dbReference type="Pfam" id="PF00126">
    <property type="entry name" value="HTH_1"/>
    <property type="match status" value="1"/>
</dbReference>
<dbReference type="SUPFAM" id="SSF46785">
    <property type="entry name" value="Winged helix' DNA-binding domain"/>
    <property type="match status" value="1"/>
</dbReference>
<accession>A0A1H5VF73</accession>
<proteinExistence type="inferred from homology"/>
<dbReference type="Gene3D" id="1.10.10.10">
    <property type="entry name" value="Winged helix-like DNA-binding domain superfamily/Winged helix DNA-binding domain"/>
    <property type="match status" value="1"/>
</dbReference>
<keyword evidence="4" id="KW-0804">Transcription</keyword>